<gene>
    <name evidence="1" type="ORF">OCBIM_22019869mg</name>
</gene>
<protein>
    <submittedName>
        <fullName evidence="1">Uncharacterized protein</fullName>
    </submittedName>
</protein>
<organism evidence="1">
    <name type="scientific">Octopus bimaculoides</name>
    <name type="common">California two-spotted octopus</name>
    <dbReference type="NCBI Taxonomy" id="37653"/>
    <lineage>
        <taxon>Eukaryota</taxon>
        <taxon>Metazoa</taxon>
        <taxon>Spiralia</taxon>
        <taxon>Lophotrochozoa</taxon>
        <taxon>Mollusca</taxon>
        <taxon>Cephalopoda</taxon>
        <taxon>Coleoidea</taxon>
        <taxon>Octopodiformes</taxon>
        <taxon>Octopoda</taxon>
        <taxon>Incirrata</taxon>
        <taxon>Octopodidae</taxon>
        <taxon>Octopus</taxon>
    </lineage>
</organism>
<dbReference type="EMBL" id="KQ431344">
    <property type="protein sequence ID" value="KOF63220.1"/>
    <property type="molecule type" value="Genomic_DNA"/>
</dbReference>
<reference evidence="1" key="1">
    <citation type="submission" date="2015-07" db="EMBL/GenBank/DDBJ databases">
        <title>MeaNS - Measles Nucleotide Surveillance Program.</title>
        <authorList>
            <person name="Tran T."/>
            <person name="Druce J."/>
        </authorList>
    </citation>
    <scope>NUCLEOTIDE SEQUENCE</scope>
    <source>
        <strain evidence="1">UCB-OBI-ISO-001</strain>
        <tissue evidence="1">Gonad</tissue>
    </source>
</reference>
<evidence type="ECO:0000313" key="1">
    <source>
        <dbReference type="EMBL" id="KOF63220.1"/>
    </source>
</evidence>
<dbReference type="AlphaFoldDB" id="A0A0L8FHS2"/>
<accession>A0A0L8FHS2</accession>
<name>A0A0L8FHS2_OCTBM</name>
<sequence length="57" mass="7022">MSLHLHHFLCGFPPDHKSKWPFYIRNYIITVRYVRQFGRFVNVNRYLIPGVFWVKNL</sequence>
<proteinExistence type="predicted"/>